<dbReference type="InterPro" id="IPR020605">
    <property type="entry name" value="Octanoyltransferase_CS"/>
</dbReference>
<dbReference type="Gene3D" id="3.30.930.10">
    <property type="entry name" value="Bira Bifunctional Protein, Domain 2"/>
    <property type="match status" value="1"/>
</dbReference>
<comment type="pathway">
    <text evidence="1 5 6">Protein modification; protein lipoylation via endogenous pathway; protein N(6)-(lipoyl)lysine from octanoyl-[acyl-carrier-protein]: step 1/2.</text>
</comment>
<comment type="function">
    <text evidence="4 5 6">Catalyzes the transfer of endogenously produced octanoic acid from octanoyl-acyl-carrier-protein onto the lipoyl domains of lipoate-dependent enzymes. Lipoyl-ACP can also act as a substrate although octanoyl-ACP is likely to be the physiological substrate.</text>
</comment>
<dbReference type="InterPro" id="IPR000544">
    <property type="entry name" value="Octanoyltransferase"/>
</dbReference>
<dbReference type="InterPro" id="IPR045864">
    <property type="entry name" value="aa-tRNA-synth_II/BPL/LPL"/>
</dbReference>
<comment type="similarity">
    <text evidence="5 6">Belongs to the LipB family.</text>
</comment>
<feature type="binding site" evidence="5 8">
    <location>
        <begin position="148"/>
        <end position="150"/>
    </location>
    <ligand>
        <name>substrate</name>
    </ligand>
</feature>
<comment type="catalytic activity">
    <reaction evidence="5 6">
        <text>octanoyl-[ACP] + L-lysyl-[protein] = N(6)-octanoyl-L-lysyl-[protein] + holo-[ACP] + H(+)</text>
        <dbReference type="Rhea" id="RHEA:17665"/>
        <dbReference type="Rhea" id="RHEA-COMP:9636"/>
        <dbReference type="Rhea" id="RHEA-COMP:9685"/>
        <dbReference type="Rhea" id="RHEA-COMP:9752"/>
        <dbReference type="Rhea" id="RHEA-COMP:9928"/>
        <dbReference type="ChEBI" id="CHEBI:15378"/>
        <dbReference type="ChEBI" id="CHEBI:29969"/>
        <dbReference type="ChEBI" id="CHEBI:64479"/>
        <dbReference type="ChEBI" id="CHEBI:78463"/>
        <dbReference type="ChEBI" id="CHEBI:78809"/>
        <dbReference type="EC" id="2.3.1.181"/>
    </reaction>
</comment>
<reference evidence="12" key="1">
    <citation type="submission" date="2017-02" db="EMBL/GenBank/DDBJ databases">
        <title>Comparative genomics and description of representatives of a novel lineage of planctomycetes thriving in anoxic sediments.</title>
        <authorList>
            <person name="Spring S."/>
            <person name="Bunk B."/>
            <person name="Sproer C."/>
        </authorList>
    </citation>
    <scope>NUCLEOTIDE SEQUENCE [LARGE SCALE GENOMIC DNA]</scope>
    <source>
        <strain evidence="12">SM-Chi-D1</strain>
    </source>
</reference>
<evidence type="ECO:0000256" key="6">
    <source>
        <dbReference type="PIRNR" id="PIRNR016262"/>
    </source>
</evidence>
<evidence type="ECO:0000313" key="11">
    <source>
        <dbReference type="EMBL" id="AQQ69978.1"/>
    </source>
</evidence>
<feature type="domain" description="BPL/LPL catalytic" evidence="10">
    <location>
        <begin position="36"/>
        <end position="214"/>
    </location>
</feature>
<gene>
    <name evidence="5 11" type="primary">lipB</name>
    <name evidence="11" type="ORF">SMSP2_00315</name>
</gene>
<sequence length="214" mass="23172">MQKDGSSVLSIRDLGITDYGKALELQKTMLSRRILGEIPNTVMITEHNPVITLGARESENKLVAAPERIEEAGISIYPVRRGGGTTAHNPGQLVIYPIIDLRSIKLGINEYIRALEQTGIELLETMGIHAGRKKGFPGIWTNSGKIASIGVKVSQGTTYHGMAINICNDLSIFEMIIPCGIDNVKMVSAQSLGSDAAIETAKNAISKILKRTFL</sequence>
<keyword evidence="5" id="KW-0963">Cytoplasm</keyword>
<dbReference type="InterPro" id="IPR004143">
    <property type="entry name" value="BPL_LPL_catalytic"/>
</dbReference>
<dbReference type="PROSITE" id="PS01313">
    <property type="entry name" value="LIPB"/>
    <property type="match status" value="1"/>
</dbReference>
<evidence type="ECO:0000256" key="9">
    <source>
        <dbReference type="PIRSR" id="PIRSR016262-3"/>
    </source>
</evidence>
<feature type="binding site" evidence="5 8">
    <location>
        <begin position="161"/>
        <end position="163"/>
    </location>
    <ligand>
        <name>substrate</name>
    </ligand>
</feature>
<evidence type="ECO:0000259" key="10">
    <source>
        <dbReference type="PROSITE" id="PS51733"/>
    </source>
</evidence>
<organism evidence="11 12">
    <name type="scientific">Limihaloglobus sulfuriphilus</name>
    <dbReference type="NCBI Taxonomy" id="1851148"/>
    <lineage>
        <taxon>Bacteria</taxon>
        <taxon>Pseudomonadati</taxon>
        <taxon>Planctomycetota</taxon>
        <taxon>Phycisphaerae</taxon>
        <taxon>Sedimentisphaerales</taxon>
        <taxon>Sedimentisphaeraceae</taxon>
        <taxon>Limihaloglobus</taxon>
    </lineage>
</organism>
<evidence type="ECO:0000256" key="8">
    <source>
        <dbReference type="PIRSR" id="PIRSR016262-2"/>
    </source>
</evidence>
<dbReference type="GO" id="GO:0009249">
    <property type="term" value="P:protein lipoylation"/>
    <property type="evidence" value="ECO:0007669"/>
    <property type="project" value="InterPro"/>
</dbReference>
<dbReference type="PANTHER" id="PTHR10993">
    <property type="entry name" value="OCTANOYLTRANSFERASE"/>
    <property type="match status" value="1"/>
</dbReference>
<feature type="site" description="Lowers pKa of active site Cys" evidence="5 9">
    <location>
        <position position="145"/>
    </location>
</feature>
<dbReference type="SUPFAM" id="SSF55681">
    <property type="entry name" value="Class II aaRS and biotin synthetases"/>
    <property type="match status" value="1"/>
</dbReference>
<dbReference type="RefSeq" id="WP_146682276.1">
    <property type="nucleotide sequence ID" value="NZ_CP019646.1"/>
</dbReference>
<feature type="binding site" evidence="5 8">
    <location>
        <begin position="81"/>
        <end position="88"/>
    </location>
    <ligand>
        <name>substrate</name>
    </ligand>
</feature>
<comment type="subcellular location">
    <subcellularLocation>
        <location evidence="5">Cytoplasm</location>
    </subcellularLocation>
</comment>
<evidence type="ECO:0000313" key="12">
    <source>
        <dbReference type="Proteomes" id="UP000188181"/>
    </source>
</evidence>
<dbReference type="PROSITE" id="PS51733">
    <property type="entry name" value="BPL_LPL_CATALYTIC"/>
    <property type="match status" value="1"/>
</dbReference>
<dbReference type="EC" id="2.3.1.181" evidence="5 6"/>
<protein>
    <recommendedName>
        <fullName evidence="5 6">Octanoyltransferase</fullName>
        <ecNumber evidence="5 6">2.3.1.181</ecNumber>
    </recommendedName>
    <alternativeName>
        <fullName evidence="5">Lipoate-protein ligase B</fullName>
    </alternativeName>
    <alternativeName>
        <fullName evidence="5">Lipoyl/octanoyl transferase</fullName>
    </alternativeName>
    <alternativeName>
        <fullName evidence="5">Octanoyl-[acyl-carrier-protein]-protein N-octanoyltransferase</fullName>
    </alternativeName>
</protein>
<evidence type="ECO:0000256" key="5">
    <source>
        <dbReference type="HAMAP-Rule" id="MF_00013"/>
    </source>
</evidence>
<comment type="miscellaneous">
    <text evidence="5">In the reaction, the free carboxyl group of octanoic acid is attached via an amide linkage to the epsilon-amino group of a specific lysine residue of lipoyl domains of lipoate-dependent enzymes.</text>
</comment>
<keyword evidence="3 5" id="KW-0012">Acyltransferase</keyword>
<evidence type="ECO:0000256" key="3">
    <source>
        <dbReference type="ARBA" id="ARBA00023315"/>
    </source>
</evidence>
<dbReference type="Pfam" id="PF21948">
    <property type="entry name" value="LplA-B_cat"/>
    <property type="match status" value="1"/>
</dbReference>
<dbReference type="EMBL" id="CP019646">
    <property type="protein sequence ID" value="AQQ69978.1"/>
    <property type="molecule type" value="Genomic_DNA"/>
</dbReference>
<feature type="active site" description="Acyl-thioester intermediate" evidence="5 7">
    <location>
        <position position="179"/>
    </location>
</feature>
<evidence type="ECO:0000256" key="1">
    <source>
        <dbReference type="ARBA" id="ARBA00004821"/>
    </source>
</evidence>
<dbReference type="GO" id="GO:0033819">
    <property type="term" value="F:lipoyl(octanoyl) transferase activity"/>
    <property type="evidence" value="ECO:0007669"/>
    <property type="project" value="UniProtKB-EC"/>
</dbReference>
<name>A0A1Q2MBS0_9BACT</name>
<keyword evidence="2 5" id="KW-0808">Transferase</keyword>
<dbReference type="KEGG" id="pbas:SMSP2_00315"/>
<dbReference type="NCBIfam" id="TIGR00214">
    <property type="entry name" value="lipB"/>
    <property type="match status" value="1"/>
</dbReference>
<dbReference type="OrthoDB" id="9787061at2"/>
<dbReference type="HAMAP" id="MF_00013">
    <property type="entry name" value="LipB"/>
    <property type="match status" value="1"/>
</dbReference>
<dbReference type="STRING" id="1851148.SMSP2_00315"/>
<proteinExistence type="inferred from homology"/>
<dbReference type="AlphaFoldDB" id="A0A1Q2MBS0"/>
<evidence type="ECO:0000256" key="4">
    <source>
        <dbReference type="ARBA" id="ARBA00024732"/>
    </source>
</evidence>
<dbReference type="Proteomes" id="UP000188181">
    <property type="component" value="Chromosome"/>
</dbReference>
<dbReference type="UniPathway" id="UPA00538">
    <property type="reaction ID" value="UER00592"/>
</dbReference>
<dbReference type="CDD" id="cd16444">
    <property type="entry name" value="LipB"/>
    <property type="match status" value="1"/>
</dbReference>
<accession>A0A1Q2MBS0</accession>
<dbReference type="GO" id="GO:0005737">
    <property type="term" value="C:cytoplasm"/>
    <property type="evidence" value="ECO:0007669"/>
    <property type="project" value="UniProtKB-SubCell"/>
</dbReference>
<dbReference type="PIRSF" id="PIRSF016262">
    <property type="entry name" value="LPLase"/>
    <property type="match status" value="1"/>
</dbReference>
<keyword evidence="12" id="KW-1185">Reference proteome</keyword>
<dbReference type="PANTHER" id="PTHR10993:SF7">
    <property type="entry name" value="LIPOYLTRANSFERASE 2, MITOCHONDRIAL-RELATED"/>
    <property type="match status" value="1"/>
</dbReference>
<evidence type="ECO:0000256" key="2">
    <source>
        <dbReference type="ARBA" id="ARBA00022679"/>
    </source>
</evidence>
<evidence type="ECO:0000256" key="7">
    <source>
        <dbReference type="PIRSR" id="PIRSR016262-1"/>
    </source>
</evidence>